<dbReference type="GO" id="GO:0000906">
    <property type="term" value="F:6,7-dimethyl-8-ribityllumazine synthase activity"/>
    <property type="evidence" value="ECO:0007669"/>
    <property type="project" value="UniProtKB-EC"/>
</dbReference>
<evidence type="ECO:0000256" key="2">
    <source>
        <dbReference type="ARBA" id="ARBA00007424"/>
    </source>
</evidence>
<organism evidence="7">
    <name type="scientific">freshwater metagenome</name>
    <dbReference type="NCBI Taxonomy" id="449393"/>
    <lineage>
        <taxon>unclassified sequences</taxon>
        <taxon>metagenomes</taxon>
        <taxon>ecological metagenomes</taxon>
    </lineage>
</organism>
<dbReference type="SUPFAM" id="SSF52121">
    <property type="entry name" value="Lumazine synthase"/>
    <property type="match status" value="1"/>
</dbReference>
<proteinExistence type="inferred from homology"/>
<evidence type="ECO:0000256" key="6">
    <source>
        <dbReference type="ARBA" id="ARBA00048785"/>
    </source>
</evidence>
<protein>
    <recommendedName>
        <fullName evidence="3">6,7-dimethyl-8-ribityllumazine synthase</fullName>
        <ecNumber evidence="3">2.5.1.78</ecNumber>
    </recommendedName>
</protein>
<comment type="catalytic activity">
    <reaction evidence="6">
        <text>(2S)-2-hydroxy-3-oxobutyl phosphate + 5-amino-6-(D-ribitylamino)uracil = 6,7-dimethyl-8-(1-D-ribityl)lumazine + phosphate + 2 H2O + H(+)</text>
        <dbReference type="Rhea" id="RHEA:26152"/>
        <dbReference type="ChEBI" id="CHEBI:15377"/>
        <dbReference type="ChEBI" id="CHEBI:15378"/>
        <dbReference type="ChEBI" id="CHEBI:15934"/>
        <dbReference type="ChEBI" id="CHEBI:43474"/>
        <dbReference type="ChEBI" id="CHEBI:58201"/>
        <dbReference type="ChEBI" id="CHEBI:58830"/>
        <dbReference type="EC" id="2.5.1.78"/>
    </reaction>
</comment>
<evidence type="ECO:0000313" key="7">
    <source>
        <dbReference type="EMBL" id="CAB4961999.1"/>
    </source>
</evidence>
<reference evidence="7" key="1">
    <citation type="submission" date="2020-05" db="EMBL/GenBank/DDBJ databases">
        <authorList>
            <person name="Chiriac C."/>
            <person name="Salcher M."/>
            <person name="Ghai R."/>
            <person name="Kavagutti S V."/>
        </authorList>
    </citation>
    <scope>NUCLEOTIDE SEQUENCE</scope>
</reference>
<sequence>MGSYSFPIEPLDASTLRIAVVVSRFNDDITGALLDGALSTLRAAGLPEEGLTLVSVPGAFELPVTAKALASRGDCDAVICLGAVIRGDTPHFDYVAGEAAAGLMDASLYTGIPIIFGVLTVDTRSQAIDRVGGSEGHKGEEAAATAIEMANLIKRITSKA</sequence>
<dbReference type="InterPro" id="IPR002180">
    <property type="entry name" value="LS/RS"/>
</dbReference>
<dbReference type="CDD" id="cd09209">
    <property type="entry name" value="Lumazine_synthase-I"/>
    <property type="match status" value="1"/>
</dbReference>
<dbReference type="PANTHER" id="PTHR21058:SF0">
    <property type="entry name" value="6,7-DIMETHYL-8-RIBITYLLUMAZINE SYNTHASE"/>
    <property type="match status" value="1"/>
</dbReference>
<dbReference type="PANTHER" id="PTHR21058">
    <property type="entry name" value="6,7-DIMETHYL-8-RIBITYLLUMAZINE SYNTHASE DMRL SYNTHASE LUMAZINE SYNTHASE"/>
    <property type="match status" value="1"/>
</dbReference>
<keyword evidence="4" id="KW-0686">Riboflavin biosynthesis</keyword>
<dbReference type="GO" id="GO:0009349">
    <property type="term" value="C:riboflavin synthase complex"/>
    <property type="evidence" value="ECO:0007669"/>
    <property type="project" value="InterPro"/>
</dbReference>
<evidence type="ECO:0000256" key="5">
    <source>
        <dbReference type="ARBA" id="ARBA00022679"/>
    </source>
</evidence>
<keyword evidence="5" id="KW-0808">Transferase</keyword>
<dbReference type="EMBL" id="CAFBNL010000119">
    <property type="protein sequence ID" value="CAB4961999.1"/>
    <property type="molecule type" value="Genomic_DNA"/>
</dbReference>
<dbReference type="InterPro" id="IPR034964">
    <property type="entry name" value="LS"/>
</dbReference>
<dbReference type="AlphaFoldDB" id="A0A6J7L720"/>
<dbReference type="NCBIfam" id="TIGR00114">
    <property type="entry name" value="lumazine-synth"/>
    <property type="match status" value="1"/>
</dbReference>
<evidence type="ECO:0000256" key="1">
    <source>
        <dbReference type="ARBA" id="ARBA00004917"/>
    </source>
</evidence>
<evidence type="ECO:0000256" key="4">
    <source>
        <dbReference type="ARBA" id="ARBA00022619"/>
    </source>
</evidence>
<dbReference type="GO" id="GO:0009231">
    <property type="term" value="P:riboflavin biosynthetic process"/>
    <property type="evidence" value="ECO:0007669"/>
    <property type="project" value="UniProtKB-UniPathway"/>
</dbReference>
<accession>A0A6J7L720</accession>
<dbReference type="EC" id="2.5.1.78" evidence="3"/>
<dbReference type="Gene3D" id="3.40.50.960">
    <property type="entry name" value="Lumazine/riboflavin synthase"/>
    <property type="match status" value="1"/>
</dbReference>
<dbReference type="UniPathway" id="UPA00275">
    <property type="reaction ID" value="UER00404"/>
</dbReference>
<comment type="similarity">
    <text evidence="2">Belongs to the DMRL synthase family.</text>
</comment>
<gene>
    <name evidence="7" type="ORF">UFOPK3789_01346</name>
</gene>
<dbReference type="InterPro" id="IPR036467">
    <property type="entry name" value="LS/RS_sf"/>
</dbReference>
<dbReference type="Pfam" id="PF00885">
    <property type="entry name" value="DMRL_synthase"/>
    <property type="match status" value="1"/>
</dbReference>
<evidence type="ECO:0000256" key="3">
    <source>
        <dbReference type="ARBA" id="ARBA00012664"/>
    </source>
</evidence>
<name>A0A6J7L720_9ZZZZ</name>
<comment type="pathway">
    <text evidence="1">Cofactor biosynthesis; riboflavin biosynthesis; riboflavin from 2-hydroxy-3-oxobutyl phosphate and 5-amino-6-(D-ribitylamino)uracil: step 1/2.</text>
</comment>
<dbReference type="HAMAP" id="MF_00178">
    <property type="entry name" value="Lumazine_synth"/>
    <property type="match status" value="1"/>
</dbReference>